<dbReference type="OrthoDB" id="7485262at2759"/>
<evidence type="ECO:0000313" key="3">
    <source>
        <dbReference type="Proteomes" id="UP001153714"/>
    </source>
</evidence>
<keyword evidence="3" id="KW-1185">Reference proteome</keyword>
<reference evidence="2" key="1">
    <citation type="submission" date="2021-12" db="EMBL/GenBank/DDBJ databases">
        <authorList>
            <person name="King R."/>
        </authorList>
    </citation>
    <scope>NUCLEOTIDE SEQUENCE</scope>
</reference>
<evidence type="ECO:0000313" key="2">
    <source>
        <dbReference type="EMBL" id="CAG9785480.1"/>
    </source>
</evidence>
<proteinExistence type="predicted"/>
<dbReference type="AlphaFoldDB" id="A0A9N9WBN1"/>
<organism evidence="2 3">
    <name type="scientific">Diatraea saccharalis</name>
    <name type="common">sugarcane borer</name>
    <dbReference type="NCBI Taxonomy" id="40085"/>
    <lineage>
        <taxon>Eukaryota</taxon>
        <taxon>Metazoa</taxon>
        <taxon>Ecdysozoa</taxon>
        <taxon>Arthropoda</taxon>
        <taxon>Hexapoda</taxon>
        <taxon>Insecta</taxon>
        <taxon>Pterygota</taxon>
        <taxon>Neoptera</taxon>
        <taxon>Endopterygota</taxon>
        <taxon>Lepidoptera</taxon>
        <taxon>Glossata</taxon>
        <taxon>Ditrysia</taxon>
        <taxon>Pyraloidea</taxon>
        <taxon>Crambidae</taxon>
        <taxon>Crambinae</taxon>
        <taxon>Diatraea</taxon>
    </lineage>
</organism>
<evidence type="ECO:0000256" key="1">
    <source>
        <dbReference type="SAM" id="MobiDB-lite"/>
    </source>
</evidence>
<dbReference type="EMBL" id="OU893345">
    <property type="protein sequence ID" value="CAG9785480.1"/>
    <property type="molecule type" value="Genomic_DNA"/>
</dbReference>
<gene>
    <name evidence="2" type="ORF">DIATSA_LOCUS3509</name>
</gene>
<accession>A0A9N9WBN1</accession>
<sequence length="246" mass="28349">MEQDPMLSSDDSSDSQMKNMKNQLIEYGLGDENLTKEEMSDLLKALNNSKTSAKEDELLLRQKIEQEQCNVTPKKSMKRRYLNVRDRRMPWCVLPNTITQAEKARTLAVYIKLMSINSYRQARQSATFANWPPPIQIIEETTRVQPIRSTRSGRSMPIYAGFDDDSSDFDLVITKTKKRKMSNNDNNEDDGIYSNKVVSLKRKSPKEDTVRPIKEVKLNVESADFESFALGNNLKPKRNLFTIIED</sequence>
<name>A0A9N9WBN1_9NEOP</name>
<dbReference type="Proteomes" id="UP001153714">
    <property type="component" value="Chromosome 14"/>
</dbReference>
<protein>
    <submittedName>
        <fullName evidence="2">Uncharacterized protein</fullName>
    </submittedName>
</protein>
<reference evidence="2" key="2">
    <citation type="submission" date="2022-10" db="EMBL/GenBank/DDBJ databases">
        <authorList>
            <consortium name="ENA_rothamsted_submissions"/>
            <consortium name="culmorum"/>
            <person name="King R."/>
        </authorList>
    </citation>
    <scope>NUCLEOTIDE SEQUENCE</scope>
</reference>
<feature type="region of interest" description="Disordered" evidence="1">
    <location>
        <begin position="1"/>
        <end position="22"/>
    </location>
</feature>